<name>A0A1S2VLX5_9BACT</name>
<dbReference type="OrthoDB" id="971588at2"/>
<keyword evidence="2" id="KW-1185">Reference proteome</keyword>
<dbReference type="Proteomes" id="UP000181790">
    <property type="component" value="Unassembled WGS sequence"/>
</dbReference>
<reference evidence="1 2" key="1">
    <citation type="submission" date="2016-10" db="EMBL/GenBank/DDBJ databases">
        <title>Arsenicibacter rosenii gen. nov., sp. nov., an efficient arsenic-methylating bacterium isolated from an arsenic-contaminated paddy soil.</title>
        <authorList>
            <person name="Huang K."/>
        </authorList>
    </citation>
    <scope>NUCLEOTIDE SEQUENCE [LARGE SCALE GENOMIC DNA]</scope>
    <source>
        <strain evidence="1 2">SM-1</strain>
    </source>
</reference>
<comment type="caution">
    <text evidence="1">The sequence shown here is derived from an EMBL/GenBank/DDBJ whole genome shotgun (WGS) entry which is preliminary data.</text>
</comment>
<dbReference type="RefSeq" id="WP_071502572.1">
    <property type="nucleotide sequence ID" value="NZ_MORL01000003.1"/>
</dbReference>
<evidence type="ECO:0000313" key="2">
    <source>
        <dbReference type="Proteomes" id="UP000181790"/>
    </source>
</evidence>
<evidence type="ECO:0000313" key="1">
    <source>
        <dbReference type="EMBL" id="OIN59771.1"/>
    </source>
</evidence>
<sequence length="88" mass="10041">MAGRKKKRIEGSKNALWTLYQNADQLVRDEIQLELKKADLFDHWLRTASVAGYNLYHAAAPLRDTFVRLLPESAPLFEKNANLQTAEA</sequence>
<protein>
    <submittedName>
        <fullName evidence="1">Uncharacterized protein</fullName>
    </submittedName>
</protein>
<dbReference type="EMBL" id="MORL01000003">
    <property type="protein sequence ID" value="OIN59771.1"/>
    <property type="molecule type" value="Genomic_DNA"/>
</dbReference>
<organism evidence="1 2">
    <name type="scientific">Arsenicibacter rosenii</name>
    <dbReference type="NCBI Taxonomy" id="1750698"/>
    <lineage>
        <taxon>Bacteria</taxon>
        <taxon>Pseudomonadati</taxon>
        <taxon>Bacteroidota</taxon>
        <taxon>Cytophagia</taxon>
        <taxon>Cytophagales</taxon>
        <taxon>Spirosomataceae</taxon>
        <taxon>Arsenicibacter</taxon>
    </lineage>
</organism>
<dbReference type="AlphaFoldDB" id="A0A1S2VLX5"/>
<proteinExistence type="predicted"/>
<gene>
    <name evidence="1" type="ORF">BLX24_07905</name>
</gene>
<accession>A0A1S2VLX5</accession>